<evidence type="ECO:0000313" key="2">
    <source>
        <dbReference type="Proteomes" id="UP000588098"/>
    </source>
</evidence>
<accession>A0A7W9QF82</accession>
<dbReference type="AlphaFoldDB" id="A0A7W9QF82"/>
<protein>
    <submittedName>
        <fullName evidence="1">TnpA family transposase</fullName>
    </submittedName>
</protein>
<gene>
    <name evidence="1" type="ORF">FHS42_005995</name>
</gene>
<evidence type="ECO:0000313" key="1">
    <source>
        <dbReference type="EMBL" id="MBB5938904.1"/>
    </source>
</evidence>
<keyword evidence="2" id="KW-1185">Reference proteome</keyword>
<sequence length="37" mass="4060">MESSNGANSVIAYGKGGEIASNRRDEQEMFVLCLRIL</sequence>
<organism evidence="1 2">
    <name type="scientific">Streptomyces zagrosensis</name>
    <dbReference type="NCBI Taxonomy" id="1042984"/>
    <lineage>
        <taxon>Bacteria</taxon>
        <taxon>Bacillati</taxon>
        <taxon>Actinomycetota</taxon>
        <taxon>Actinomycetes</taxon>
        <taxon>Kitasatosporales</taxon>
        <taxon>Streptomycetaceae</taxon>
        <taxon>Streptomyces</taxon>
    </lineage>
</organism>
<proteinExistence type="predicted"/>
<dbReference type="Proteomes" id="UP000588098">
    <property type="component" value="Unassembled WGS sequence"/>
</dbReference>
<name>A0A7W9QF82_9ACTN</name>
<dbReference type="EMBL" id="JACHJL010000019">
    <property type="protein sequence ID" value="MBB5938904.1"/>
    <property type="molecule type" value="Genomic_DNA"/>
</dbReference>
<comment type="caution">
    <text evidence="1">The sequence shown here is derived from an EMBL/GenBank/DDBJ whole genome shotgun (WGS) entry which is preliminary data.</text>
</comment>
<reference evidence="1 2" key="1">
    <citation type="submission" date="2020-08" db="EMBL/GenBank/DDBJ databases">
        <title>Genomic Encyclopedia of Type Strains, Phase III (KMG-III): the genomes of soil and plant-associated and newly described type strains.</title>
        <authorList>
            <person name="Whitman W."/>
        </authorList>
    </citation>
    <scope>NUCLEOTIDE SEQUENCE [LARGE SCALE GENOMIC DNA]</scope>
    <source>
        <strain evidence="1 2">CECT 8305</strain>
    </source>
</reference>